<keyword evidence="6 9" id="KW-1133">Transmembrane helix</keyword>
<dbReference type="NCBIfam" id="TIGR00410">
    <property type="entry name" value="lacE"/>
    <property type="match status" value="1"/>
</dbReference>
<feature type="transmembrane region" description="Helical" evidence="9">
    <location>
        <begin position="389"/>
        <end position="415"/>
    </location>
</feature>
<feature type="transmembrane region" description="Helical" evidence="9">
    <location>
        <begin position="72"/>
        <end position="92"/>
    </location>
</feature>
<dbReference type="EMBL" id="AGEI01000024">
    <property type="protein sequence ID" value="EHR33266.1"/>
    <property type="molecule type" value="Genomic_DNA"/>
</dbReference>
<keyword evidence="7 8" id="KW-0472">Membrane</keyword>
<evidence type="ECO:0000256" key="6">
    <source>
        <dbReference type="ARBA" id="ARBA00022989"/>
    </source>
</evidence>
<evidence type="ECO:0000256" key="2">
    <source>
        <dbReference type="ARBA" id="ARBA00022448"/>
    </source>
</evidence>
<evidence type="ECO:0000256" key="5">
    <source>
        <dbReference type="ARBA" id="ARBA00022692"/>
    </source>
</evidence>
<dbReference type="PATRIC" id="fig|883114.3.peg.1301"/>
<dbReference type="GO" id="GO:0005886">
    <property type="term" value="C:plasma membrane"/>
    <property type="evidence" value="ECO:0007669"/>
    <property type="project" value="UniProtKB-SubCell"/>
</dbReference>
<organism evidence="11 12">
    <name type="scientific">Helcococcus kunzii ATCC 51366</name>
    <dbReference type="NCBI Taxonomy" id="883114"/>
    <lineage>
        <taxon>Bacteria</taxon>
        <taxon>Bacillati</taxon>
        <taxon>Bacillota</taxon>
        <taxon>Tissierellia</taxon>
        <taxon>Tissierellales</taxon>
        <taxon>Peptoniphilaceae</taxon>
        <taxon>Helcococcus</taxon>
    </lineage>
</organism>
<feature type="transmembrane region" description="Helical" evidence="9">
    <location>
        <begin position="321"/>
        <end position="341"/>
    </location>
</feature>
<evidence type="ECO:0000256" key="4">
    <source>
        <dbReference type="ARBA" id="ARBA00022597"/>
    </source>
</evidence>
<keyword evidence="5 9" id="KW-0812">Transmembrane</keyword>
<dbReference type="GO" id="GO:0008982">
    <property type="term" value="F:protein-N(PI)-phosphohistidine-sugar phosphotransferase activity"/>
    <property type="evidence" value="ECO:0007669"/>
    <property type="project" value="UniProtKB-UniRule"/>
</dbReference>
<evidence type="ECO:0000259" key="10">
    <source>
        <dbReference type="PROSITE" id="PS51105"/>
    </source>
</evidence>
<feature type="domain" description="PTS EIIC type-3" evidence="10">
    <location>
        <begin position="5"/>
        <end position="415"/>
    </location>
</feature>
<dbReference type="InterPro" id="IPR004501">
    <property type="entry name" value="PTS_EIIC_3"/>
</dbReference>
<name>H3NPN8_9FIRM</name>
<dbReference type="PIRSF" id="PIRSF006351">
    <property type="entry name" value="PTS_EIIC-Cellobiose"/>
    <property type="match status" value="1"/>
</dbReference>
<evidence type="ECO:0000256" key="3">
    <source>
        <dbReference type="ARBA" id="ARBA00022475"/>
    </source>
</evidence>
<dbReference type="GO" id="GO:0009401">
    <property type="term" value="P:phosphoenolpyruvate-dependent sugar phosphotransferase system"/>
    <property type="evidence" value="ECO:0007669"/>
    <property type="project" value="InterPro"/>
</dbReference>
<dbReference type="PANTHER" id="PTHR33989:SF4">
    <property type="entry name" value="PTS SYSTEM N,N'-DIACETYLCHITOBIOSE-SPECIFIC EIIC COMPONENT"/>
    <property type="match status" value="1"/>
</dbReference>
<evidence type="ECO:0000256" key="1">
    <source>
        <dbReference type="ARBA" id="ARBA00004651"/>
    </source>
</evidence>
<evidence type="ECO:0000256" key="9">
    <source>
        <dbReference type="SAM" id="Phobius"/>
    </source>
</evidence>
<keyword evidence="2 8" id="KW-0813">Transport</keyword>
<keyword evidence="3 8" id="KW-1003">Cell membrane</keyword>
<sequence length="450" mass="49383">MLEKMDKILGPIANALSKNKVLSAIRDGFLVTVPIVIVGSIFLLVANFPIAGYPEFMAGIFGEGWDAFLGRVYGIAFDCVALLASLSIAYCYSKELKMTNNIGAAVISLVSFLIITPQTHPAFINEAENAFRGFSFGNLGTAGMFLSMIIAIISVRIFNWAFKRKLVIKLPEGVPPAVMDSFAALIPAAFVMVFFFVLNILFSKTSYEYAHNFIYEVLQAPLVGLGKNPAFEVIYQFLSTLFWFFGINGPAVTNTIFAPIHKALTLENYEAAKAGLEMTNIFTAGFSDFFCNFGGGGSTLGLVIMMAFLGKSNRIKMLGRLSLPAGIFGINEPIIFGLPIVLNPIMIIPFILTPVVNTVLAMLATMVGFMPITTGVQLPWTTPIGFSGYLVTGSFNAVIVQFALLAINMLIYYPFLKLLDKKYLDEERLQKDKEDEIDDLSFDDLSFDDL</sequence>
<dbReference type="AlphaFoldDB" id="H3NPN8"/>
<feature type="transmembrane region" description="Helical" evidence="9">
    <location>
        <begin position="144"/>
        <end position="162"/>
    </location>
</feature>
<comment type="function">
    <text evidence="8">The phosphoenolpyruvate-dependent sugar phosphotransferase system (PTS), a major carbohydrate active -transport system, catalyzes the phosphorylation of incoming sugar substrates concomitant with their translocation across the cell membrane.</text>
</comment>
<dbReference type="eggNOG" id="COG1455">
    <property type="taxonomic scope" value="Bacteria"/>
</dbReference>
<comment type="subcellular location">
    <subcellularLocation>
        <location evidence="1">Cell membrane</location>
        <topology evidence="1">Multi-pass membrane protein</topology>
    </subcellularLocation>
</comment>
<evidence type="ECO:0000256" key="7">
    <source>
        <dbReference type="ARBA" id="ARBA00023136"/>
    </source>
</evidence>
<dbReference type="InterPro" id="IPR003352">
    <property type="entry name" value="PTS_EIIC"/>
</dbReference>
<keyword evidence="12" id="KW-1185">Reference proteome</keyword>
<feature type="transmembrane region" description="Helical" evidence="9">
    <location>
        <begin position="104"/>
        <end position="124"/>
    </location>
</feature>
<comment type="caution">
    <text evidence="11">The sequence shown here is derived from an EMBL/GenBank/DDBJ whole genome shotgun (WGS) entry which is preliminary data.</text>
</comment>
<dbReference type="InterPro" id="IPR004796">
    <property type="entry name" value="PTS_IIC_cello"/>
</dbReference>
<gene>
    <name evidence="11" type="ORF">HMPREF9709_01310</name>
</gene>
<dbReference type="HOGENOM" id="CLU_029688_1_0_9"/>
<feature type="transmembrane region" description="Helical" evidence="9">
    <location>
        <begin position="286"/>
        <end position="309"/>
    </location>
</feature>
<dbReference type="GeneID" id="96999277"/>
<evidence type="ECO:0000313" key="12">
    <source>
        <dbReference type="Proteomes" id="UP000004191"/>
    </source>
</evidence>
<feature type="transmembrane region" description="Helical" evidence="9">
    <location>
        <begin position="28"/>
        <end position="52"/>
    </location>
</feature>
<dbReference type="InterPro" id="IPR051088">
    <property type="entry name" value="PTS_Sugar-EIIC/EIIB"/>
</dbReference>
<accession>H3NPN8</accession>
<dbReference type="STRING" id="883114.HMPREF9709_01310"/>
<proteinExistence type="predicted"/>
<dbReference type="OrthoDB" id="1641940at2"/>
<evidence type="ECO:0000256" key="8">
    <source>
        <dbReference type="PIRNR" id="PIRNR006351"/>
    </source>
</evidence>
<reference evidence="11 12" key="1">
    <citation type="submission" date="2012-01" db="EMBL/GenBank/DDBJ databases">
        <title>The Genome Sequence of Helcococcus kunzii ATCC 51366.</title>
        <authorList>
            <consortium name="The Broad Institute Genome Sequencing Platform"/>
            <person name="Earl A."/>
            <person name="Ward D."/>
            <person name="Feldgarden M."/>
            <person name="Gevers D."/>
            <person name="Huys G."/>
            <person name="Young S.K."/>
            <person name="Zeng Q."/>
            <person name="Gargeya S."/>
            <person name="Fitzgerald M."/>
            <person name="Haas B."/>
            <person name="Abouelleil A."/>
            <person name="Alvarado L."/>
            <person name="Arachchi H.M."/>
            <person name="Berlin A."/>
            <person name="Chapman S.B."/>
            <person name="Gearin G."/>
            <person name="Goldberg J."/>
            <person name="Griggs A."/>
            <person name="Gujja S."/>
            <person name="Hansen M."/>
            <person name="Heiman D."/>
            <person name="Howarth C."/>
            <person name="Larimer J."/>
            <person name="Lui A."/>
            <person name="MacDonald P.J.P."/>
            <person name="McCowen C."/>
            <person name="Montmayeur A."/>
            <person name="Murphy C."/>
            <person name="Neiman D."/>
            <person name="Pearson M."/>
            <person name="Priest M."/>
            <person name="Roberts A."/>
            <person name="Saif S."/>
            <person name="Shea T."/>
            <person name="Sisk P."/>
            <person name="Stolte C."/>
            <person name="Sykes S."/>
            <person name="Wortman J."/>
            <person name="Nusbaum C."/>
            <person name="Birren B."/>
        </authorList>
    </citation>
    <scope>NUCLEOTIDE SEQUENCE [LARGE SCALE GENOMIC DNA]</scope>
    <source>
        <strain evidence="11 12">ATCC 51366</strain>
    </source>
</reference>
<dbReference type="RefSeq" id="WP_005398825.1">
    <property type="nucleotide sequence ID" value="NZ_JH601088.1"/>
</dbReference>
<dbReference type="Pfam" id="PF02378">
    <property type="entry name" value="PTS_EIIC"/>
    <property type="match status" value="1"/>
</dbReference>
<dbReference type="PANTHER" id="PTHR33989">
    <property type="match status" value="1"/>
</dbReference>
<dbReference type="PROSITE" id="PS51105">
    <property type="entry name" value="PTS_EIIC_TYPE_3"/>
    <property type="match status" value="1"/>
</dbReference>
<dbReference type="Proteomes" id="UP000004191">
    <property type="component" value="Unassembled WGS sequence"/>
</dbReference>
<dbReference type="GO" id="GO:1901264">
    <property type="term" value="P:carbohydrate derivative transport"/>
    <property type="evidence" value="ECO:0007669"/>
    <property type="project" value="TreeGrafter"/>
</dbReference>
<evidence type="ECO:0000313" key="11">
    <source>
        <dbReference type="EMBL" id="EHR33266.1"/>
    </source>
</evidence>
<protein>
    <recommendedName>
        <fullName evidence="8">Permease IIC component</fullName>
    </recommendedName>
</protein>
<keyword evidence="4 8" id="KW-0762">Sugar transport</keyword>
<feature type="transmembrane region" description="Helical" evidence="9">
    <location>
        <begin position="182"/>
        <end position="202"/>
    </location>
</feature>